<feature type="compositionally biased region" description="Pro residues" evidence="1">
    <location>
        <begin position="90"/>
        <end position="102"/>
    </location>
</feature>
<feature type="signal peptide" evidence="2">
    <location>
        <begin position="1"/>
        <end position="23"/>
    </location>
</feature>
<reference evidence="3 4" key="1">
    <citation type="submission" date="2021-12" db="EMBL/GenBank/DDBJ databases">
        <title>Discovery of the Pendulisporaceae a myxobacterial family with distinct sporulation behavior and unique specialized metabolism.</title>
        <authorList>
            <person name="Garcia R."/>
            <person name="Popoff A."/>
            <person name="Bader C.D."/>
            <person name="Loehr J."/>
            <person name="Walesch S."/>
            <person name="Walt C."/>
            <person name="Boldt J."/>
            <person name="Bunk B."/>
            <person name="Haeckl F.J.F.P.J."/>
            <person name="Gunesch A.P."/>
            <person name="Birkelbach J."/>
            <person name="Nuebel U."/>
            <person name="Pietschmann T."/>
            <person name="Bach T."/>
            <person name="Mueller R."/>
        </authorList>
    </citation>
    <scope>NUCLEOTIDE SEQUENCE [LARGE SCALE GENOMIC DNA]</scope>
    <source>
        <strain evidence="3 4">MSr11954</strain>
    </source>
</reference>
<evidence type="ECO:0000313" key="4">
    <source>
        <dbReference type="Proteomes" id="UP001370348"/>
    </source>
</evidence>
<feature type="region of interest" description="Disordered" evidence="1">
    <location>
        <begin position="23"/>
        <end position="122"/>
    </location>
</feature>
<name>A0ABZ2M4D9_9BACT</name>
<evidence type="ECO:0000313" key="3">
    <source>
        <dbReference type="EMBL" id="WXB17810.1"/>
    </source>
</evidence>
<sequence length="622" mass="67051">MRAFFSLLAASLAILAFPAVASAQTPPAAPEPPPSPPATPSPGGPPATTAPPVAPSTAAPPVAPSTAAPPVAPSTAAPSPAAGPTLPTSPTTPPTSPTPPADPMLGTAGARGVGLPPPGTRDSSFMDTRLTWTFGDDDFLHKTGELIPLSPTFSIGDRPQYRLFFDNLNSRFSGRENLTHVVMYKKMPGFLPRLTTEASLVLRFDLASLSSNTGSLNGALYDSGSYLRVFYQTGRTNEREGISAVFFPLDTDRFRLGYLYDISWGGTNPSINQSIFPRIQGSSPGLKIQYDRDKFYAFAGFKTATIVQPQKVLNPGGENDVETVRVGETNFGFLGGIGVDPHEHVRFDLGGGIFQQGKFDLDDVRGKAIYTYGGAVRVVVHDKMPVPQSVDFRLYRNDPAAPQILFAPESYRRGEMAWSVSAELDALGQHLKDFDEPGAVKDQLAYASALQAVLKADYLRVSVSGIFRNLNFVQRNVPGFIPFQTLPENAKTDPELFGAVAADYYIEPLHLTPGLGAGVQLPATFRSEFTEGGIQASRTTVVRQQGDESILPYNKERTAIFQARVSVRWDLSTILSALVWGQWVRDNNGTLVVRDPTEGTASLRVFQSPNRLGAGMSLQARF</sequence>
<feature type="chain" id="PRO_5047117804" evidence="2">
    <location>
        <begin position="24"/>
        <end position="622"/>
    </location>
</feature>
<keyword evidence="2" id="KW-0732">Signal</keyword>
<feature type="compositionally biased region" description="Low complexity" evidence="1">
    <location>
        <begin position="55"/>
        <end position="89"/>
    </location>
</feature>
<evidence type="ECO:0000256" key="2">
    <source>
        <dbReference type="SAM" id="SignalP"/>
    </source>
</evidence>
<keyword evidence="4" id="KW-1185">Reference proteome</keyword>
<protein>
    <submittedName>
        <fullName evidence="3">Uncharacterized protein</fullName>
    </submittedName>
</protein>
<evidence type="ECO:0000256" key="1">
    <source>
        <dbReference type="SAM" id="MobiDB-lite"/>
    </source>
</evidence>
<dbReference type="RefSeq" id="WP_394827453.1">
    <property type="nucleotide sequence ID" value="NZ_CP089984.1"/>
</dbReference>
<organism evidence="3 4">
    <name type="scientific">Pendulispora albinea</name>
    <dbReference type="NCBI Taxonomy" id="2741071"/>
    <lineage>
        <taxon>Bacteria</taxon>
        <taxon>Pseudomonadati</taxon>
        <taxon>Myxococcota</taxon>
        <taxon>Myxococcia</taxon>
        <taxon>Myxococcales</taxon>
        <taxon>Sorangiineae</taxon>
        <taxon>Pendulisporaceae</taxon>
        <taxon>Pendulispora</taxon>
    </lineage>
</organism>
<proteinExistence type="predicted"/>
<dbReference type="Proteomes" id="UP001370348">
    <property type="component" value="Chromosome"/>
</dbReference>
<accession>A0ABZ2M4D9</accession>
<dbReference type="EMBL" id="CP089984">
    <property type="protein sequence ID" value="WXB17810.1"/>
    <property type="molecule type" value="Genomic_DNA"/>
</dbReference>
<feature type="compositionally biased region" description="Pro residues" evidence="1">
    <location>
        <begin position="27"/>
        <end position="54"/>
    </location>
</feature>
<gene>
    <name evidence="3" type="ORF">LZC94_11160</name>
</gene>